<dbReference type="EMBL" id="JAVRQI010000005">
    <property type="protein sequence ID" value="MDT1061889.1"/>
    <property type="molecule type" value="Genomic_DNA"/>
</dbReference>
<reference evidence="2" key="1">
    <citation type="submission" date="2023-07" db="EMBL/GenBank/DDBJ databases">
        <title>Characterization of two Paracoccaceae strains isolated from Phycosphere and proposal of Xinfangfangia lacusdiani sp. nov.</title>
        <authorList>
            <person name="Deng Y."/>
            <person name="Zhang Y.Q."/>
        </authorList>
    </citation>
    <scope>NUCLEOTIDE SEQUENCE [LARGE SCALE GENOMIC DNA]</scope>
    <source>
        <strain evidence="2">CPCC 101403</strain>
    </source>
</reference>
<dbReference type="RefSeq" id="WP_311758983.1">
    <property type="nucleotide sequence ID" value="NZ_JAVRQI010000005.1"/>
</dbReference>
<protein>
    <submittedName>
        <fullName evidence="1">Uncharacterized protein</fullName>
    </submittedName>
</protein>
<evidence type="ECO:0000313" key="1">
    <source>
        <dbReference type="EMBL" id="MDT1061889.1"/>
    </source>
</evidence>
<keyword evidence="2" id="KW-1185">Reference proteome</keyword>
<sequence>MTGTKAEAEARVDALLLEPLAGLKRGKDGKGRRLSPEGHDAMLTRLRGWLGYLSDEQLYGLRDHIAALATNGEWPSEAHVRNVAITACPPPPETSPYPRSMMKSALGRRALAQGWAFEMYQEVVRYGPPPFVEGGWKEKQLREEAVKNDRRRLIIEENMAAGMATDAEAAWLRNWQRAMAEIAAIQAGQEGTVQ</sequence>
<organism evidence="1 2">
    <name type="scientific">Paracoccus broussonetiae</name>
    <dbReference type="NCBI Taxonomy" id="3075834"/>
    <lineage>
        <taxon>Bacteria</taxon>
        <taxon>Pseudomonadati</taxon>
        <taxon>Pseudomonadota</taxon>
        <taxon>Alphaproteobacteria</taxon>
        <taxon>Rhodobacterales</taxon>
        <taxon>Paracoccaceae</taxon>
        <taxon>Paracoccus</taxon>
    </lineage>
</organism>
<comment type="caution">
    <text evidence="1">The sequence shown here is derived from an EMBL/GenBank/DDBJ whole genome shotgun (WGS) entry which is preliminary data.</text>
</comment>
<accession>A0ABU3ECH0</accession>
<name>A0ABU3ECH0_9RHOB</name>
<proteinExistence type="predicted"/>
<evidence type="ECO:0000313" key="2">
    <source>
        <dbReference type="Proteomes" id="UP001251085"/>
    </source>
</evidence>
<dbReference type="Proteomes" id="UP001251085">
    <property type="component" value="Unassembled WGS sequence"/>
</dbReference>
<gene>
    <name evidence="1" type="ORF">RM190_08480</name>
</gene>